<dbReference type="EMBL" id="VUOB01000026">
    <property type="protein sequence ID" value="KAA2261706.1"/>
    <property type="molecule type" value="Genomic_DNA"/>
</dbReference>
<evidence type="ECO:0000256" key="1">
    <source>
        <dbReference type="SAM" id="Phobius"/>
    </source>
</evidence>
<reference evidence="2 3" key="2">
    <citation type="submission" date="2019-09" db="EMBL/GenBank/DDBJ databases">
        <authorList>
            <person name="Jin C."/>
        </authorList>
    </citation>
    <scope>NUCLEOTIDE SEQUENCE [LARGE SCALE GENOMIC DNA]</scope>
    <source>
        <strain evidence="2 3">AN110305</strain>
    </source>
</reference>
<accession>A0A5B2XEN3</accession>
<protein>
    <submittedName>
        <fullName evidence="2">Uncharacterized protein</fullName>
    </submittedName>
</protein>
<organism evidence="2 3">
    <name type="scientific">Solihabitans fulvus</name>
    <dbReference type="NCBI Taxonomy" id="1892852"/>
    <lineage>
        <taxon>Bacteria</taxon>
        <taxon>Bacillati</taxon>
        <taxon>Actinomycetota</taxon>
        <taxon>Actinomycetes</taxon>
        <taxon>Pseudonocardiales</taxon>
        <taxon>Pseudonocardiaceae</taxon>
        <taxon>Solihabitans</taxon>
    </lineage>
</organism>
<keyword evidence="1" id="KW-1133">Transmembrane helix</keyword>
<name>A0A5B2XEN3_9PSEU</name>
<feature type="transmembrane region" description="Helical" evidence="1">
    <location>
        <begin position="36"/>
        <end position="55"/>
    </location>
</feature>
<reference evidence="2 3" key="1">
    <citation type="submission" date="2019-09" db="EMBL/GenBank/DDBJ databases">
        <title>Goodfellowia gen. nov., a new genus of the Pseudonocardineae related to Actinoalloteichus, containing Goodfellowia coeruleoviolacea gen. nov., comb. nov. gen. nov., comb. nov.</title>
        <authorList>
            <person name="Labeda D."/>
        </authorList>
    </citation>
    <scope>NUCLEOTIDE SEQUENCE [LARGE SCALE GENOMIC DNA]</scope>
    <source>
        <strain evidence="2 3">AN110305</strain>
    </source>
</reference>
<feature type="transmembrane region" description="Helical" evidence="1">
    <location>
        <begin position="93"/>
        <end position="110"/>
    </location>
</feature>
<evidence type="ECO:0000313" key="2">
    <source>
        <dbReference type="EMBL" id="KAA2261706.1"/>
    </source>
</evidence>
<feature type="transmembrane region" description="Helical" evidence="1">
    <location>
        <begin position="62"/>
        <end position="87"/>
    </location>
</feature>
<gene>
    <name evidence="2" type="ORF">F0L68_15785</name>
</gene>
<dbReference type="RefSeq" id="WP_149850327.1">
    <property type="nucleotide sequence ID" value="NZ_VUOB01000026.1"/>
</dbReference>
<keyword evidence="3" id="KW-1185">Reference proteome</keyword>
<dbReference type="OrthoDB" id="3577757at2"/>
<keyword evidence="1" id="KW-0472">Membrane</keyword>
<sequence>MNASDGLRRYCAGALLVIGMLAAVLATAEVGGPVRLLITLVFLLVGPGWAVAAYLPGASAALTWAAATAVSIALSIVVAQVMLMLGAWHPTRALVLLAAASAPLLVHHLVRTTRAAS</sequence>
<dbReference type="Proteomes" id="UP000323454">
    <property type="component" value="Unassembled WGS sequence"/>
</dbReference>
<keyword evidence="1" id="KW-0812">Transmembrane</keyword>
<evidence type="ECO:0000313" key="3">
    <source>
        <dbReference type="Proteomes" id="UP000323454"/>
    </source>
</evidence>
<proteinExistence type="predicted"/>
<comment type="caution">
    <text evidence="2">The sequence shown here is derived from an EMBL/GenBank/DDBJ whole genome shotgun (WGS) entry which is preliminary data.</text>
</comment>
<dbReference type="AlphaFoldDB" id="A0A5B2XEN3"/>